<protein>
    <submittedName>
        <fullName evidence="1">Uncharacterized protein</fullName>
    </submittedName>
</protein>
<gene>
    <name evidence="1" type="ORF">M8744_17320</name>
</gene>
<dbReference type="EMBL" id="JAMQGO010000022">
    <property type="protein sequence ID" value="MCM2563911.1"/>
    <property type="molecule type" value="Genomic_DNA"/>
</dbReference>
<sequence length="128" mass="14288">MARLAGYASEAIDFDALAVHLQPLGEVMAKSDKTIASFNVNAPTLSDGLGKRTRVPPWRVEIYSLVGAPMYPFWWSRILAAAQEGLHDHHFEPAVFHDARANHRLWRHAILRSRHVAPSDTIKQAVGL</sequence>
<reference evidence="1" key="1">
    <citation type="submission" date="2022-06" db="EMBL/GenBank/DDBJ databases">
        <title>Lutimaribacter sp. EGI FJ00013, a novel bacterium isolated from a salt lake sediment enrichment.</title>
        <authorList>
            <person name="Gao L."/>
            <person name="Fang B.-Z."/>
            <person name="Li W.-J."/>
        </authorList>
    </citation>
    <scope>NUCLEOTIDE SEQUENCE</scope>
    <source>
        <strain evidence="1">EGI FJ00013</strain>
    </source>
</reference>
<keyword evidence="2" id="KW-1185">Reference proteome</keyword>
<organism evidence="1 2">
    <name type="scientific">Lutimaribacter degradans</name>
    <dbReference type="NCBI Taxonomy" id="2945989"/>
    <lineage>
        <taxon>Bacteria</taxon>
        <taxon>Pseudomonadati</taxon>
        <taxon>Pseudomonadota</taxon>
        <taxon>Alphaproteobacteria</taxon>
        <taxon>Rhodobacterales</taxon>
        <taxon>Roseobacteraceae</taxon>
        <taxon>Lutimaribacter</taxon>
    </lineage>
</organism>
<comment type="caution">
    <text evidence="1">The sequence shown here is derived from an EMBL/GenBank/DDBJ whole genome shotgun (WGS) entry which is preliminary data.</text>
</comment>
<dbReference type="Proteomes" id="UP001203036">
    <property type="component" value="Unassembled WGS sequence"/>
</dbReference>
<evidence type="ECO:0000313" key="1">
    <source>
        <dbReference type="EMBL" id="MCM2563911.1"/>
    </source>
</evidence>
<name>A0ACC6A0N3_9RHOB</name>
<accession>A0ACC6A0N3</accession>
<evidence type="ECO:0000313" key="2">
    <source>
        <dbReference type="Proteomes" id="UP001203036"/>
    </source>
</evidence>
<proteinExistence type="predicted"/>